<evidence type="ECO:0000313" key="2">
    <source>
        <dbReference type="Proteomes" id="UP000593567"/>
    </source>
</evidence>
<evidence type="ECO:0000313" key="1">
    <source>
        <dbReference type="EMBL" id="KAF6021742.1"/>
    </source>
</evidence>
<name>A0A7J7J6E8_BUGNE</name>
<gene>
    <name evidence="1" type="ORF">EB796_019946</name>
</gene>
<reference evidence="1" key="1">
    <citation type="submission" date="2020-06" db="EMBL/GenBank/DDBJ databases">
        <title>Draft genome of Bugula neritina, a colonial animal packing powerful symbionts and potential medicines.</title>
        <authorList>
            <person name="Rayko M."/>
        </authorList>
    </citation>
    <scope>NUCLEOTIDE SEQUENCE [LARGE SCALE GENOMIC DNA]</scope>
    <source>
        <strain evidence="1">Kwan_BN1</strain>
    </source>
</reference>
<dbReference type="AlphaFoldDB" id="A0A7J7J6E8"/>
<protein>
    <submittedName>
        <fullName evidence="1">Uncharacterized protein</fullName>
    </submittedName>
</protein>
<organism evidence="1 2">
    <name type="scientific">Bugula neritina</name>
    <name type="common">Brown bryozoan</name>
    <name type="synonym">Sertularia neritina</name>
    <dbReference type="NCBI Taxonomy" id="10212"/>
    <lineage>
        <taxon>Eukaryota</taxon>
        <taxon>Metazoa</taxon>
        <taxon>Spiralia</taxon>
        <taxon>Lophotrochozoa</taxon>
        <taxon>Bryozoa</taxon>
        <taxon>Gymnolaemata</taxon>
        <taxon>Cheilostomatida</taxon>
        <taxon>Flustrina</taxon>
        <taxon>Buguloidea</taxon>
        <taxon>Bugulidae</taxon>
        <taxon>Bugula</taxon>
    </lineage>
</organism>
<accession>A0A7J7J6E8</accession>
<dbReference type="EMBL" id="VXIV02002968">
    <property type="protein sequence ID" value="KAF6021742.1"/>
    <property type="molecule type" value="Genomic_DNA"/>
</dbReference>
<dbReference type="OrthoDB" id="272810at2759"/>
<proteinExistence type="predicted"/>
<comment type="caution">
    <text evidence="1">The sequence shown here is derived from an EMBL/GenBank/DDBJ whole genome shotgun (WGS) entry which is preliminary data.</text>
</comment>
<dbReference type="Proteomes" id="UP000593567">
    <property type="component" value="Unassembled WGS sequence"/>
</dbReference>
<sequence length="112" mass="12437">MNVIGQAENLEYENCFYIALTHSPDSLVLDVTGGTGILFARREPGRRSQLWSHNVEGRLVHEGNRASKQLYKEKEAKYCLDIAELAVIAQGYSCCLCAKSIVEGRQRSCGNS</sequence>
<keyword evidence="2" id="KW-1185">Reference proteome</keyword>